<name>A0ABR6CT46_9BACI</name>
<comment type="caution">
    <text evidence="1">The sequence shown here is derived from an EMBL/GenBank/DDBJ whole genome shotgun (WGS) entry which is preliminary data.</text>
</comment>
<sequence>MSWNLTEATEYIRLNTLDNEDFIDADDTRKTAVLNVSKRELTRKFNGCTIPDEAVYIFAAVLASAFNDTNKMQQQGVAGFAVKGVSFTFKDWAKKPVESMIPPEVYVMVGAPTGRTIKWTVL</sequence>
<dbReference type="EMBL" id="JACJHX010000008">
    <property type="protein sequence ID" value="MBA9027522.1"/>
    <property type="molecule type" value="Genomic_DNA"/>
</dbReference>
<dbReference type="Proteomes" id="UP000626697">
    <property type="component" value="Unassembled WGS sequence"/>
</dbReference>
<keyword evidence="2" id="KW-1185">Reference proteome</keyword>
<protein>
    <submittedName>
        <fullName evidence="1">Uncharacterized protein</fullName>
    </submittedName>
</protein>
<evidence type="ECO:0000313" key="1">
    <source>
        <dbReference type="EMBL" id="MBA9027522.1"/>
    </source>
</evidence>
<evidence type="ECO:0000313" key="2">
    <source>
        <dbReference type="Proteomes" id="UP000626697"/>
    </source>
</evidence>
<dbReference type="RefSeq" id="WP_182502974.1">
    <property type="nucleotide sequence ID" value="NZ_JACJHX010000008.1"/>
</dbReference>
<reference evidence="1 2" key="1">
    <citation type="submission" date="2020-08" db="EMBL/GenBank/DDBJ databases">
        <title>Genomic Encyclopedia of Type Strains, Phase IV (KMG-IV): sequencing the most valuable type-strain genomes for metagenomic binning, comparative biology and taxonomic classification.</title>
        <authorList>
            <person name="Goeker M."/>
        </authorList>
    </citation>
    <scope>NUCLEOTIDE SEQUENCE [LARGE SCALE GENOMIC DNA]</scope>
    <source>
        <strain evidence="1 2">DSM 105481</strain>
    </source>
</reference>
<organism evidence="1 2">
    <name type="scientific">Peribacillus huizhouensis</name>
    <dbReference type="NCBI Taxonomy" id="1501239"/>
    <lineage>
        <taxon>Bacteria</taxon>
        <taxon>Bacillati</taxon>
        <taxon>Bacillota</taxon>
        <taxon>Bacilli</taxon>
        <taxon>Bacillales</taxon>
        <taxon>Bacillaceae</taxon>
        <taxon>Peribacillus</taxon>
    </lineage>
</organism>
<proteinExistence type="predicted"/>
<gene>
    <name evidence="1" type="ORF">HNP81_002812</name>
</gene>
<accession>A0ABR6CT46</accession>